<dbReference type="HOGENOM" id="CLU_2774747_0_0_12"/>
<evidence type="ECO:0000313" key="2">
    <source>
        <dbReference type="Proteomes" id="UP000014541"/>
    </source>
</evidence>
<protein>
    <submittedName>
        <fullName evidence="1">Uncharacterized protein</fullName>
    </submittedName>
</protein>
<dbReference type="PATRIC" id="fig|1125699.3.peg.1491"/>
<reference evidence="1 2" key="1">
    <citation type="submission" date="2013-04" db="EMBL/GenBank/DDBJ databases">
        <title>The Genome Sequence of Treponema maltophilum ATCC 51939.</title>
        <authorList>
            <consortium name="The Broad Institute Genomics Platform"/>
            <person name="Earl A."/>
            <person name="Ward D."/>
            <person name="Feldgarden M."/>
            <person name="Gevers D."/>
            <person name="Leonetti C."/>
            <person name="Blanton J.M."/>
            <person name="Dewhirst F.E."/>
            <person name="Izard J."/>
            <person name="Walker B."/>
            <person name="Young S."/>
            <person name="Zeng Q."/>
            <person name="Gargeya S."/>
            <person name="Fitzgerald M."/>
            <person name="Haas B."/>
            <person name="Abouelleil A."/>
            <person name="Allen A.W."/>
            <person name="Alvarado L."/>
            <person name="Arachchi H.M."/>
            <person name="Berlin A.M."/>
            <person name="Chapman S.B."/>
            <person name="Gainer-Dewar J."/>
            <person name="Goldberg J."/>
            <person name="Griggs A."/>
            <person name="Gujja S."/>
            <person name="Hansen M."/>
            <person name="Howarth C."/>
            <person name="Imamovic A."/>
            <person name="Ireland A."/>
            <person name="Larimer J."/>
            <person name="McCowan C."/>
            <person name="Murphy C."/>
            <person name="Pearson M."/>
            <person name="Poon T.W."/>
            <person name="Priest M."/>
            <person name="Roberts A."/>
            <person name="Saif S."/>
            <person name="Shea T."/>
            <person name="Sisk P."/>
            <person name="Sykes S."/>
            <person name="Wortman J."/>
            <person name="Nusbaum C."/>
            <person name="Birren B."/>
        </authorList>
    </citation>
    <scope>NUCLEOTIDE SEQUENCE [LARGE SCALE GENOMIC DNA]</scope>
    <source>
        <strain evidence="1 2">ATCC 51939</strain>
    </source>
</reference>
<sequence length="69" mass="7623">MGVAAKNEDLTRALKENRFLRPRVLQYSSKAPAHFPVLSAGYCCHPLTPDGIPRLNLKLVGDGEKVTNF</sequence>
<evidence type="ECO:0000313" key="1">
    <source>
        <dbReference type="EMBL" id="EPF31142.1"/>
    </source>
</evidence>
<dbReference type="EMBL" id="ATFF01000006">
    <property type="protein sequence ID" value="EPF31142.1"/>
    <property type="molecule type" value="Genomic_DNA"/>
</dbReference>
<dbReference type="AlphaFoldDB" id="S3KG02"/>
<proteinExistence type="predicted"/>
<gene>
    <name evidence="1" type="ORF">HMPREF9194_01479</name>
</gene>
<name>S3KG02_TREMA</name>
<keyword evidence="2" id="KW-1185">Reference proteome</keyword>
<comment type="caution">
    <text evidence="1">The sequence shown here is derived from an EMBL/GenBank/DDBJ whole genome shotgun (WGS) entry which is preliminary data.</text>
</comment>
<dbReference type="Proteomes" id="UP000014541">
    <property type="component" value="Unassembled WGS sequence"/>
</dbReference>
<organism evidence="1 2">
    <name type="scientific">Treponema maltophilum ATCC 51939</name>
    <dbReference type="NCBI Taxonomy" id="1125699"/>
    <lineage>
        <taxon>Bacteria</taxon>
        <taxon>Pseudomonadati</taxon>
        <taxon>Spirochaetota</taxon>
        <taxon>Spirochaetia</taxon>
        <taxon>Spirochaetales</taxon>
        <taxon>Treponemataceae</taxon>
        <taxon>Treponema</taxon>
    </lineage>
</organism>
<accession>S3KG02</accession>